<evidence type="ECO:0000313" key="1">
    <source>
        <dbReference type="EMBL" id="GGM22132.1"/>
    </source>
</evidence>
<organism evidence="1 2">
    <name type="scientific">Deinococcus aerophilus</name>
    <dbReference type="NCBI Taxonomy" id="522488"/>
    <lineage>
        <taxon>Bacteria</taxon>
        <taxon>Thermotogati</taxon>
        <taxon>Deinococcota</taxon>
        <taxon>Deinococci</taxon>
        <taxon>Deinococcales</taxon>
        <taxon>Deinococcaceae</taxon>
        <taxon>Deinococcus</taxon>
    </lineage>
</organism>
<evidence type="ECO:0000313" key="2">
    <source>
        <dbReference type="Proteomes" id="UP000661918"/>
    </source>
</evidence>
<name>A0ABQ2GZU1_9DEIO</name>
<accession>A0ABQ2GZU1</accession>
<reference evidence="2" key="1">
    <citation type="journal article" date="2019" name="Int. J. Syst. Evol. Microbiol.">
        <title>The Global Catalogue of Microorganisms (GCM) 10K type strain sequencing project: providing services to taxonomists for standard genome sequencing and annotation.</title>
        <authorList>
            <consortium name="The Broad Institute Genomics Platform"/>
            <consortium name="The Broad Institute Genome Sequencing Center for Infectious Disease"/>
            <person name="Wu L."/>
            <person name="Ma J."/>
        </authorList>
    </citation>
    <scope>NUCLEOTIDE SEQUENCE [LARGE SCALE GENOMIC DNA]</scope>
    <source>
        <strain evidence="2">JCM 15443</strain>
    </source>
</reference>
<dbReference type="Proteomes" id="UP000661918">
    <property type="component" value="Unassembled WGS sequence"/>
</dbReference>
<dbReference type="EMBL" id="BMOM01000057">
    <property type="protein sequence ID" value="GGM22132.1"/>
    <property type="molecule type" value="Genomic_DNA"/>
</dbReference>
<protein>
    <submittedName>
        <fullName evidence="1">Uncharacterized protein</fullName>
    </submittedName>
</protein>
<gene>
    <name evidence="1" type="ORF">GCM10010841_32500</name>
</gene>
<proteinExistence type="predicted"/>
<sequence length="117" mass="12649">MLLTFLPPGRPVGLLNGVVVTSGRDDLDVLHAVEHGELSNRRFITPQLVGVDDLGHVIFRQEADEEQPGSLGIAVFLQENVQYGSVFIHGLPQPVFDPADIYMPSRPDGGVPGQTAH</sequence>
<comment type="caution">
    <text evidence="1">The sequence shown here is derived from an EMBL/GenBank/DDBJ whole genome shotgun (WGS) entry which is preliminary data.</text>
</comment>
<keyword evidence="2" id="KW-1185">Reference proteome</keyword>